<protein>
    <submittedName>
        <fullName evidence="1">Uncharacterized protein</fullName>
    </submittedName>
</protein>
<evidence type="ECO:0000313" key="1">
    <source>
        <dbReference type="EMBL" id="GAH54388.1"/>
    </source>
</evidence>
<comment type="caution">
    <text evidence="1">The sequence shown here is derived from an EMBL/GenBank/DDBJ whole genome shotgun (WGS) entry which is preliminary data.</text>
</comment>
<organism evidence="1">
    <name type="scientific">marine sediment metagenome</name>
    <dbReference type="NCBI Taxonomy" id="412755"/>
    <lineage>
        <taxon>unclassified sequences</taxon>
        <taxon>metagenomes</taxon>
        <taxon>ecological metagenomes</taxon>
    </lineage>
</organism>
<gene>
    <name evidence="1" type="ORF">S03H2_34269</name>
</gene>
<feature type="non-terminal residue" evidence="1">
    <location>
        <position position="1"/>
    </location>
</feature>
<proteinExistence type="predicted"/>
<dbReference type="EMBL" id="BARU01020900">
    <property type="protein sequence ID" value="GAH54388.1"/>
    <property type="molecule type" value="Genomic_DNA"/>
</dbReference>
<name>X1I9X1_9ZZZZ</name>
<dbReference type="AlphaFoldDB" id="X1I9X1"/>
<sequence>EHLNFVSHELLKQEAEKWIGMLTKEHHEMNDGYETTLERDFENDNAGCSILDDGRACDICHTLRWIKFFFDLEEEGSKEKFEEKKEE</sequence>
<accession>X1I9X1</accession>
<reference evidence="1" key="1">
    <citation type="journal article" date="2014" name="Front. Microbiol.">
        <title>High frequency of phylogenetically diverse reductive dehalogenase-homologous genes in deep subseafloor sedimentary metagenomes.</title>
        <authorList>
            <person name="Kawai M."/>
            <person name="Futagami T."/>
            <person name="Toyoda A."/>
            <person name="Takaki Y."/>
            <person name="Nishi S."/>
            <person name="Hori S."/>
            <person name="Arai W."/>
            <person name="Tsubouchi T."/>
            <person name="Morono Y."/>
            <person name="Uchiyama I."/>
            <person name="Ito T."/>
            <person name="Fujiyama A."/>
            <person name="Inagaki F."/>
            <person name="Takami H."/>
        </authorList>
    </citation>
    <scope>NUCLEOTIDE SEQUENCE</scope>
    <source>
        <strain evidence="1">Expedition CK06-06</strain>
    </source>
</reference>